<feature type="transmembrane region" description="Helical" evidence="1">
    <location>
        <begin position="146"/>
        <end position="167"/>
    </location>
</feature>
<keyword evidence="1" id="KW-1133">Transmembrane helix</keyword>
<dbReference type="AlphaFoldDB" id="A0A955I4Y2"/>
<evidence type="ECO:0000313" key="2">
    <source>
        <dbReference type="EMBL" id="MCA9379135.1"/>
    </source>
</evidence>
<reference evidence="2" key="2">
    <citation type="journal article" date="2021" name="Microbiome">
        <title>Successional dynamics and alternative stable states in a saline activated sludge microbial community over 9 years.</title>
        <authorList>
            <person name="Wang Y."/>
            <person name="Ye J."/>
            <person name="Ju F."/>
            <person name="Liu L."/>
            <person name="Boyd J.A."/>
            <person name="Deng Y."/>
            <person name="Parks D.H."/>
            <person name="Jiang X."/>
            <person name="Yin X."/>
            <person name="Woodcroft B.J."/>
            <person name="Tyson G.W."/>
            <person name="Hugenholtz P."/>
            <person name="Polz M.F."/>
            <person name="Zhang T."/>
        </authorList>
    </citation>
    <scope>NUCLEOTIDE SEQUENCE</scope>
    <source>
        <strain evidence="2">HKST-UBA12</strain>
    </source>
</reference>
<reference evidence="2" key="1">
    <citation type="submission" date="2020-04" db="EMBL/GenBank/DDBJ databases">
        <authorList>
            <person name="Zhang T."/>
        </authorList>
    </citation>
    <scope>NUCLEOTIDE SEQUENCE</scope>
    <source>
        <strain evidence="2">HKST-UBA12</strain>
    </source>
</reference>
<name>A0A955I4Y2_9BACT</name>
<dbReference type="Proteomes" id="UP000760819">
    <property type="component" value="Unassembled WGS sequence"/>
</dbReference>
<feature type="transmembrane region" description="Helical" evidence="1">
    <location>
        <begin position="61"/>
        <end position="90"/>
    </location>
</feature>
<keyword evidence="1" id="KW-0812">Transmembrane</keyword>
<sequence>MTKRLSHGARPAKFYTALRILSILSINLLIIVTFVLINFVLLISVKSQEGLNYWSYTQLAYLMLFIISCLLVAYGSGMYVTAIASEIYVLKRMKKDSGFSVLNMAHKLFHGPLSHVFMFSGGIFLFITISLMESTIPISYLQGNSYLMPAYLLVGVVLGIVIGIVTVKDMTWEHQIPWTIMEFLLLLFIVVVNQLDLSVHLFTLTTLFAIVMVNITYLFKIIHANYRGEHYTYARFIPDFIDHDPGEHDV</sequence>
<feature type="transmembrane region" description="Helical" evidence="1">
    <location>
        <begin position="176"/>
        <end position="195"/>
    </location>
</feature>
<proteinExistence type="predicted"/>
<evidence type="ECO:0000313" key="3">
    <source>
        <dbReference type="Proteomes" id="UP000760819"/>
    </source>
</evidence>
<evidence type="ECO:0000256" key="1">
    <source>
        <dbReference type="SAM" id="Phobius"/>
    </source>
</evidence>
<dbReference type="EMBL" id="JAGQLI010000092">
    <property type="protein sequence ID" value="MCA9379135.1"/>
    <property type="molecule type" value="Genomic_DNA"/>
</dbReference>
<protein>
    <submittedName>
        <fullName evidence="2">Uncharacterized protein</fullName>
    </submittedName>
</protein>
<gene>
    <name evidence="2" type="ORF">KC640_01780</name>
</gene>
<feature type="transmembrane region" description="Helical" evidence="1">
    <location>
        <begin position="20"/>
        <end position="41"/>
    </location>
</feature>
<accession>A0A955I4Y2</accession>
<keyword evidence="1" id="KW-0472">Membrane</keyword>
<comment type="caution">
    <text evidence="2">The sequence shown here is derived from an EMBL/GenBank/DDBJ whole genome shotgun (WGS) entry which is preliminary data.</text>
</comment>
<feature type="transmembrane region" description="Helical" evidence="1">
    <location>
        <begin position="201"/>
        <end position="219"/>
    </location>
</feature>
<organism evidence="2 3">
    <name type="scientific">Candidatus Dojkabacteria bacterium</name>
    <dbReference type="NCBI Taxonomy" id="2099670"/>
    <lineage>
        <taxon>Bacteria</taxon>
        <taxon>Candidatus Dojkabacteria</taxon>
    </lineage>
</organism>
<feature type="transmembrane region" description="Helical" evidence="1">
    <location>
        <begin position="111"/>
        <end position="131"/>
    </location>
</feature>